<dbReference type="InterPro" id="IPR014982">
    <property type="entry name" value="GSCFA"/>
</dbReference>
<gene>
    <name evidence="2" type="ORF">ABXS05_09565</name>
</gene>
<dbReference type="Proteomes" id="UP001555786">
    <property type="component" value="Unassembled WGS sequence"/>
</dbReference>
<evidence type="ECO:0000313" key="3">
    <source>
        <dbReference type="Proteomes" id="UP001555786"/>
    </source>
</evidence>
<comment type="caution">
    <text evidence="2">The sequence shown here is derived from an EMBL/GenBank/DDBJ whole genome shotgun (WGS) entry which is preliminary data.</text>
</comment>
<name>A0ABV3PJH6_9HYPH</name>
<dbReference type="EMBL" id="JBFNQD010000002">
    <property type="protein sequence ID" value="MEW9305782.1"/>
    <property type="molecule type" value="Genomic_DNA"/>
</dbReference>
<accession>A0ABV3PJH6</accession>
<evidence type="ECO:0000259" key="1">
    <source>
        <dbReference type="Pfam" id="PF08885"/>
    </source>
</evidence>
<reference evidence="2 3" key="1">
    <citation type="submission" date="2024-07" db="EMBL/GenBank/DDBJ databases">
        <title>Description of Labrys sedimenti sp. nov., isolated from a diclofenac-degrading enrichment culture.</title>
        <authorList>
            <person name="Tancsics A."/>
            <person name="Csepanyi A."/>
        </authorList>
    </citation>
    <scope>NUCLEOTIDE SEQUENCE [LARGE SCALE GENOMIC DNA]</scope>
    <source>
        <strain evidence="2 3">LMG 23578</strain>
    </source>
</reference>
<feature type="domain" description="GSCFA" evidence="1">
    <location>
        <begin position="42"/>
        <end position="312"/>
    </location>
</feature>
<evidence type="ECO:0000313" key="2">
    <source>
        <dbReference type="EMBL" id="MEW9305782.1"/>
    </source>
</evidence>
<dbReference type="EC" id="3.1.-.-" evidence="2"/>
<proteinExistence type="predicted"/>
<keyword evidence="3" id="KW-1185">Reference proteome</keyword>
<dbReference type="RefSeq" id="WP_367623724.1">
    <property type="nucleotide sequence ID" value="NZ_JBFNQD010000002.1"/>
</dbReference>
<organism evidence="2 3">
    <name type="scientific">Labrys neptuniae</name>
    <dbReference type="NCBI Taxonomy" id="376174"/>
    <lineage>
        <taxon>Bacteria</taxon>
        <taxon>Pseudomonadati</taxon>
        <taxon>Pseudomonadota</taxon>
        <taxon>Alphaproteobacteria</taxon>
        <taxon>Hyphomicrobiales</taxon>
        <taxon>Xanthobacteraceae</taxon>
        <taxon>Labrys</taxon>
    </lineage>
</organism>
<dbReference type="Pfam" id="PF08885">
    <property type="entry name" value="GSCFA"/>
    <property type="match status" value="1"/>
</dbReference>
<sequence>MPENPYRGLPSHHFWRQSVAAIPPFAIDPLVRFPFELAQDHKVAAAGSCFAQHISQALQRHGFNYFMTEPPPAGMSREAAQADNYGVYSARYGNIYTARQLRQLIERAFGEFSPDLPEWRDRSGHFVDPFRPQIQPSGFASTDAMRSAREAHLGQVRRLVEELDVLVFTLGLTEGWVHIADGAVIPLAPGVAGGTFDESVYKFVNFSTAEIVQDLCASIDLIRKVNPNARFIFTVSPVPLIATYRDQHVLVSNTYSKASLRVAAEEISLARPGVAYFPSYEIITSPATSRNYYLDDLRSVSLLGVDHVMRVFFAHCVAGSKKTAASPPALPSELREEIRNVGQIVCDEEAIVKL</sequence>
<dbReference type="GO" id="GO:0016787">
    <property type="term" value="F:hydrolase activity"/>
    <property type="evidence" value="ECO:0007669"/>
    <property type="project" value="UniProtKB-KW"/>
</dbReference>
<keyword evidence="2" id="KW-0378">Hydrolase</keyword>
<protein>
    <submittedName>
        <fullName evidence="2">GSCFA domain-containing protein</fullName>
        <ecNumber evidence="2">3.1.-.-</ecNumber>
    </submittedName>
</protein>